<protein>
    <submittedName>
        <fullName evidence="2">Uncharacterized protein</fullName>
    </submittedName>
</protein>
<gene>
    <name evidence="2" type="ORF">D0C36_04520</name>
</gene>
<organism evidence="2 3">
    <name type="scientific">Mucilaginibacter conchicola</name>
    <dbReference type="NCBI Taxonomy" id="2303333"/>
    <lineage>
        <taxon>Bacteria</taxon>
        <taxon>Pseudomonadati</taxon>
        <taxon>Bacteroidota</taxon>
        <taxon>Sphingobacteriia</taxon>
        <taxon>Sphingobacteriales</taxon>
        <taxon>Sphingobacteriaceae</taxon>
        <taxon>Mucilaginibacter</taxon>
    </lineage>
</organism>
<name>A0A372NXG4_9SPHI</name>
<keyword evidence="3" id="KW-1185">Reference proteome</keyword>
<reference evidence="2 3" key="1">
    <citation type="submission" date="2018-08" db="EMBL/GenBank/DDBJ databases">
        <title>Mucilaginibacter sp. MYSH2.</title>
        <authorList>
            <person name="Seo T."/>
        </authorList>
    </citation>
    <scope>NUCLEOTIDE SEQUENCE [LARGE SCALE GENOMIC DNA]</scope>
    <source>
        <strain evidence="2 3">MYSH2</strain>
    </source>
</reference>
<dbReference type="EMBL" id="QWDC01000001">
    <property type="protein sequence ID" value="RFZ94805.1"/>
    <property type="molecule type" value="Genomic_DNA"/>
</dbReference>
<comment type="caution">
    <text evidence="2">The sequence shown here is derived from an EMBL/GenBank/DDBJ whole genome shotgun (WGS) entry which is preliminary data.</text>
</comment>
<evidence type="ECO:0000256" key="1">
    <source>
        <dbReference type="SAM" id="Phobius"/>
    </source>
</evidence>
<feature type="transmembrane region" description="Helical" evidence="1">
    <location>
        <begin position="62"/>
        <end position="80"/>
    </location>
</feature>
<dbReference type="AlphaFoldDB" id="A0A372NXG4"/>
<sequence length="199" mass="22777">MPGDNHQSVKLNCANLRIAFLAFDLLFLMFTLFFLGLVARYSDNPTLAEPAKQLSHFFSDPKAFMTGPVIVLGTIMYFAFARKSITWYNGLRVDDNPVDVDSYQIKEFSARYTFIYFKSAGKLWIVYPVTSQDNRKLPDVERMNKELAHNQAQVALLKEKLSESGAVQKRFWFFTKDVVIFFSLFALIIATTMLAGLLK</sequence>
<keyword evidence="1" id="KW-0472">Membrane</keyword>
<feature type="transmembrane region" description="Helical" evidence="1">
    <location>
        <begin position="20"/>
        <end position="42"/>
    </location>
</feature>
<evidence type="ECO:0000313" key="3">
    <source>
        <dbReference type="Proteomes" id="UP000264217"/>
    </source>
</evidence>
<proteinExistence type="predicted"/>
<accession>A0A372NXG4</accession>
<dbReference type="Proteomes" id="UP000264217">
    <property type="component" value="Unassembled WGS sequence"/>
</dbReference>
<keyword evidence="1" id="KW-0812">Transmembrane</keyword>
<evidence type="ECO:0000313" key="2">
    <source>
        <dbReference type="EMBL" id="RFZ94805.1"/>
    </source>
</evidence>
<keyword evidence="1" id="KW-1133">Transmembrane helix</keyword>
<feature type="transmembrane region" description="Helical" evidence="1">
    <location>
        <begin position="178"/>
        <end position="198"/>
    </location>
</feature>